<dbReference type="SUPFAM" id="SSF52540">
    <property type="entry name" value="P-loop containing nucleoside triphosphate hydrolases"/>
    <property type="match status" value="1"/>
</dbReference>
<keyword evidence="3 7" id="KW-0547">Nucleotide-binding</keyword>
<dbReference type="Proteomes" id="UP001321473">
    <property type="component" value="Unassembled WGS sequence"/>
</dbReference>
<dbReference type="EMBL" id="JARKHS020010629">
    <property type="protein sequence ID" value="KAK8778539.1"/>
    <property type="molecule type" value="Genomic_DNA"/>
</dbReference>
<dbReference type="GO" id="GO:0005856">
    <property type="term" value="C:cytoskeleton"/>
    <property type="evidence" value="ECO:0007669"/>
    <property type="project" value="UniProtKB-ARBA"/>
</dbReference>
<protein>
    <recommendedName>
        <fullName evidence="10">Septin-type G domain-containing protein</fullName>
    </recommendedName>
</protein>
<accession>A0AAQ4EUT0</accession>
<evidence type="ECO:0000256" key="5">
    <source>
        <dbReference type="ARBA" id="ARBA00023134"/>
    </source>
</evidence>
<dbReference type="InterPro" id="IPR016491">
    <property type="entry name" value="Septin"/>
</dbReference>
<evidence type="ECO:0000256" key="9">
    <source>
        <dbReference type="SAM" id="MobiDB-lite"/>
    </source>
</evidence>
<gene>
    <name evidence="11" type="ORF">V5799_020118</name>
</gene>
<comment type="caution">
    <text evidence="11">The sequence shown here is derived from an EMBL/GenBank/DDBJ whole genome shotgun (WGS) entry which is preliminary data.</text>
</comment>
<feature type="domain" description="Septin-type G" evidence="10">
    <location>
        <begin position="144"/>
        <end position="413"/>
    </location>
</feature>
<organism evidence="11 12">
    <name type="scientific">Amblyomma americanum</name>
    <name type="common">Lone star tick</name>
    <dbReference type="NCBI Taxonomy" id="6943"/>
    <lineage>
        <taxon>Eukaryota</taxon>
        <taxon>Metazoa</taxon>
        <taxon>Ecdysozoa</taxon>
        <taxon>Arthropoda</taxon>
        <taxon>Chelicerata</taxon>
        <taxon>Arachnida</taxon>
        <taxon>Acari</taxon>
        <taxon>Parasitiformes</taxon>
        <taxon>Ixodida</taxon>
        <taxon>Ixodoidea</taxon>
        <taxon>Ixodidae</taxon>
        <taxon>Amblyomminae</taxon>
        <taxon>Amblyomma</taxon>
    </lineage>
</organism>
<keyword evidence="12" id="KW-1185">Reference proteome</keyword>
<evidence type="ECO:0000313" key="12">
    <source>
        <dbReference type="Proteomes" id="UP001321473"/>
    </source>
</evidence>
<evidence type="ECO:0000256" key="2">
    <source>
        <dbReference type="ARBA" id="ARBA00022618"/>
    </source>
</evidence>
<evidence type="ECO:0000256" key="7">
    <source>
        <dbReference type="RuleBase" id="RU004560"/>
    </source>
</evidence>
<comment type="subcellular location">
    <subcellularLocation>
        <location evidence="1">Cleavage furrow</location>
    </subcellularLocation>
</comment>
<dbReference type="InterPro" id="IPR030379">
    <property type="entry name" value="G_SEPTIN_dom"/>
</dbReference>
<dbReference type="AlphaFoldDB" id="A0AAQ4EUT0"/>
<keyword evidence="4 8" id="KW-0175">Coiled coil</keyword>
<reference evidence="11 12" key="1">
    <citation type="journal article" date="2023" name="Arcadia Sci">
        <title>De novo assembly of a long-read Amblyomma americanum tick genome.</title>
        <authorList>
            <person name="Chou S."/>
            <person name="Poskanzer K.E."/>
            <person name="Rollins M."/>
            <person name="Thuy-Boun P.S."/>
        </authorList>
    </citation>
    <scope>NUCLEOTIDE SEQUENCE [LARGE SCALE GENOMIC DNA]</scope>
    <source>
        <strain evidence="11">F_SG_1</strain>
        <tissue evidence="11">Salivary glands</tissue>
    </source>
</reference>
<evidence type="ECO:0000256" key="6">
    <source>
        <dbReference type="ARBA" id="ARBA00023306"/>
    </source>
</evidence>
<dbReference type="Gene3D" id="3.40.50.300">
    <property type="entry name" value="P-loop containing nucleotide triphosphate hydrolases"/>
    <property type="match status" value="1"/>
</dbReference>
<evidence type="ECO:0000256" key="4">
    <source>
        <dbReference type="ARBA" id="ARBA00023054"/>
    </source>
</evidence>
<dbReference type="PROSITE" id="PS51719">
    <property type="entry name" value="G_SEPTIN"/>
    <property type="match status" value="1"/>
</dbReference>
<dbReference type="CDD" id="cd01850">
    <property type="entry name" value="CDC_Septin"/>
    <property type="match status" value="1"/>
</dbReference>
<evidence type="ECO:0000256" key="3">
    <source>
        <dbReference type="ARBA" id="ARBA00022741"/>
    </source>
</evidence>
<dbReference type="GO" id="GO:0005525">
    <property type="term" value="F:GTP binding"/>
    <property type="evidence" value="ECO:0007669"/>
    <property type="project" value="UniProtKB-KW"/>
</dbReference>
<dbReference type="GO" id="GO:0051301">
    <property type="term" value="P:cell division"/>
    <property type="evidence" value="ECO:0007669"/>
    <property type="project" value="UniProtKB-KW"/>
</dbReference>
<dbReference type="PANTHER" id="PTHR18884">
    <property type="entry name" value="SEPTIN"/>
    <property type="match status" value="1"/>
</dbReference>
<evidence type="ECO:0000259" key="10">
    <source>
        <dbReference type="PROSITE" id="PS51719"/>
    </source>
</evidence>
<comment type="similarity">
    <text evidence="7">Belongs to the TRAFAC class TrmE-Era-EngA-EngB-Septin-like GTPase superfamily. Septin GTPase family.</text>
</comment>
<evidence type="ECO:0000313" key="11">
    <source>
        <dbReference type="EMBL" id="KAK8778539.1"/>
    </source>
</evidence>
<name>A0AAQ4EUT0_AMBAM</name>
<feature type="coiled-coil region" evidence="8">
    <location>
        <begin position="428"/>
        <end position="481"/>
    </location>
</feature>
<sequence length="508" mass="57793">MPLLRYRSACIGSSEEVAAQRSGYHRGALGRLLHRRRDHGSSASSRSSSTPPRTDRLTESVSSCSSLSQASSTLSNRGLFSRGNATASAGSAGRGGLQPGLSEDFDSLWASGDAIPMFPTLRAPKDYVGFANLPNQIYRKAVKKGFEFNLMVAGETGLGKSTLVNSMFLADIYPCDRPLSSQRAKKTVQVEEIRVLLKEGSVDLALTIADTPGFGDAVDNTGCWQPIIDYIEAQNAEFYVAESRVHRVPFHDSRVHCCLYFIAPSGHGMKTLDIEFMKKLHDKVNIVPVIAKADTMTVEECSRFKREILDEIKQNNILIYEFPNPEDDEERKLQKSLKDRVPFAVVGSSTMEEVNGRMVRGRRYPWGVAEVENADHCDFAALRDMLIKTNMQDLKDITNDVHYENYRFQKLTSLVGSDRCGNSLLIHMEEEKKQNEASLERTRKLLEEAYKMKFNEIERRLKQTEADFRKKEEQMKKWLEQDKFELQERRRIFEKEKSLFEMTHRDMI</sequence>
<evidence type="ECO:0000256" key="1">
    <source>
        <dbReference type="ARBA" id="ARBA00004626"/>
    </source>
</evidence>
<feature type="region of interest" description="Disordered" evidence="9">
    <location>
        <begin position="35"/>
        <end position="64"/>
    </location>
</feature>
<feature type="compositionally biased region" description="Low complexity" evidence="9">
    <location>
        <begin position="41"/>
        <end position="52"/>
    </location>
</feature>
<evidence type="ECO:0000256" key="8">
    <source>
        <dbReference type="SAM" id="Coils"/>
    </source>
</evidence>
<keyword evidence="5 7" id="KW-0342">GTP-binding</keyword>
<dbReference type="FunFam" id="3.40.50.300:FF:000162">
    <property type="entry name" value="septin-7 isoform X1"/>
    <property type="match status" value="1"/>
</dbReference>
<dbReference type="Pfam" id="PF00735">
    <property type="entry name" value="Septin"/>
    <property type="match status" value="1"/>
</dbReference>
<keyword evidence="6" id="KW-0131">Cell cycle</keyword>
<dbReference type="GO" id="GO:0032154">
    <property type="term" value="C:cleavage furrow"/>
    <property type="evidence" value="ECO:0007669"/>
    <property type="project" value="UniProtKB-SubCell"/>
</dbReference>
<dbReference type="InterPro" id="IPR027417">
    <property type="entry name" value="P-loop_NTPase"/>
</dbReference>
<proteinExistence type="inferred from homology"/>
<keyword evidence="2" id="KW-0132">Cell division</keyword>